<proteinExistence type="predicted"/>
<protein>
    <submittedName>
        <fullName evidence="3">Phospholipase D family protein</fullName>
    </submittedName>
</protein>
<gene>
    <name evidence="3" type="ORF">H8710_04250</name>
</gene>
<keyword evidence="4" id="KW-1185">Reference proteome</keyword>
<dbReference type="PANTHER" id="PTHR21248:SF12">
    <property type="entry name" value="CARDIOLIPIN SYNTHASE C"/>
    <property type="match status" value="1"/>
</dbReference>
<dbReference type="Gene3D" id="3.30.870.10">
    <property type="entry name" value="Endonuclease Chain A"/>
    <property type="match status" value="2"/>
</dbReference>
<keyword evidence="1" id="KW-0812">Transmembrane</keyword>
<keyword evidence="1" id="KW-1133">Transmembrane helix</keyword>
<feature type="domain" description="PLD phosphodiesterase" evidence="2">
    <location>
        <begin position="156"/>
        <end position="183"/>
    </location>
</feature>
<dbReference type="AlphaFoldDB" id="A0A926E4A0"/>
<evidence type="ECO:0000259" key="2">
    <source>
        <dbReference type="PROSITE" id="PS50035"/>
    </source>
</evidence>
<dbReference type="GO" id="GO:0030572">
    <property type="term" value="F:phosphatidyltransferase activity"/>
    <property type="evidence" value="ECO:0007669"/>
    <property type="project" value="UniProtKB-ARBA"/>
</dbReference>
<dbReference type="RefSeq" id="WP_249294181.1">
    <property type="nucleotide sequence ID" value="NZ_JACRSV010000001.1"/>
</dbReference>
<feature type="domain" description="PLD phosphodiesterase" evidence="2">
    <location>
        <begin position="382"/>
        <end position="409"/>
    </location>
</feature>
<reference evidence="3" key="1">
    <citation type="submission" date="2020-08" db="EMBL/GenBank/DDBJ databases">
        <title>Genome public.</title>
        <authorList>
            <person name="Liu C."/>
            <person name="Sun Q."/>
        </authorList>
    </citation>
    <scope>NUCLEOTIDE SEQUENCE</scope>
    <source>
        <strain evidence="3">NSJ-33</strain>
    </source>
</reference>
<dbReference type="CDD" id="cd09113">
    <property type="entry name" value="PLDc_ymdC_like_2"/>
    <property type="match status" value="1"/>
</dbReference>
<evidence type="ECO:0000313" key="4">
    <source>
        <dbReference type="Proteomes" id="UP000610760"/>
    </source>
</evidence>
<dbReference type="PANTHER" id="PTHR21248">
    <property type="entry name" value="CARDIOLIPIN SYNTHASE"/>
    <property type="match status" value="1"/>
</dbReference>
<dbReference type="InterPro" id="IPR001736">
    <property type="entry name" value="PLipase_D/transphosphatidylase"/>
</dbReference>
<feature type="transmembrane region" description="Helical" evidence="1">
    <location>
        <begin position="7"/>
        <end position="30"/>
    </location>
</feature>
<dbReference type="SUPFAM" id="SSF56024">
    <property type="entry name" value="Phospholipase D/nuclease"/>
    <property type="match status" value="2"/>
</dbReference>
<organism evidence="3 4">
    <name type="scientific">Fumia xinanensis</name>
    <dbReference type="NCBI Taxonomy" id="2763659"/>
    <lineage>
        <taxon>Bacteria</taxon>
        <taxon>Bacillati</taxon>
        <taxon>Bacillota</taxon>
        <taxon>Clostridia</taxon>
        <taxon>Eubacteriales</taxon>
        <taxon>Oscillospiraceae</taxon>
        <taxon>Fumia</taxon>
    </lineage>
</organism>
<sequence length="482" mass="53686">MLKKIKTIIFVLIGLYLLFAVSFGIIPYAIPKEVSEEMKPQFDVNRFYGADEQGVDRLTLAESPQSGFDSRIRLIREAQTSIDLVCHCVKDGITSEQIFAELLDAADRGVQVRVVLDGKVGGLSGSRKGIAYALSAHPNVQYRVYNPFCFYKPWEWNALLHDKILIGDDRVMILGGRNIGDAYFAPEGYTGKVTNDRDVVVYNTASGAEQSGDSVLSDAKAYFNEIWSCEAVKEPFPTLSESQKQKADETAAELKEVRAALMTARPELYGEEPYDYANSTVPAKQLTLIHNPLNAGPKEPWVGVQLANLGLTAKESVTMQSPYCTANKRLLSVMKSMAATLPEVILQTNSVASSPNYPAFSNYIENRKKFIDTGITIRELQSEDSIHGKSFLMDGRLSAVGSFNLDDRSMYIDTEAMLVIDSPEFYEQLKAAMDSYGNQSLTVSSDNSYEENADVTPLEVPWWKRTLMWLASLISRPFQFLI</sequence>
<name>A0A926E4A0_9FIRM</name>
<evidence type="ECO:0000313" key="3">
    <source>
        <dbReference type="EMBL" id="MBC8559278.1"/>
    </source>
</evidence>
<comment type="caution">
    <text evidence="3">The sequence shown here is derived from an EMBL/GenBank/DDBJ whole genome shotgun (WGS) entry which is preliminary data.</text>
</comment>
<dbReference type="PROSITE" id="PS50035">
    <property type="entry name" value="PLD"/>
    <property type="match status" value="2"/>
</dbReference>
<dbReference type="EMBL" id="JACRSV010000001">
    <property type="protein sequence ID" value="MBC8559278.1"/>
    <property type="molecule type" value="Genomic_DNA"/>
</dbReference>
<dbReference type="Proteomes" id="UP000610760">
    <property type="component" value="Unassembled WGS sequence"/>
</dbReference>
<keyword evidence="1" id="KW-0472">Membrane</keyword>
<dbReference type="InterPro" id="IPR025202">
    <property type="entry name" value="PLD-like_dom"/>
</dbReference>
<dbReference type="SMART" id="SM00155">
    <property type="entry name" value="PLDc"/>
    <property type="match status" value="2"/>
</dbReference>
<dbReference type="Pfam" id="PF13091">
    <property type="entry name" value="PLDc_2"/>
    <property type="match status" value="2"/>
</dbReference>
<evidence type="ECO:0000256" key="1">
    <source>
        <dbReference type="SAM" id="Phobius"/>
    </source>
</evidence>
<accession>A0A926E4A0</accession>
<dbReference type="GO" id="GO:0032049">
    <property type="term" value="P:cardiolipin biosynthetic process"/>
    <property type="evidence" value="ECO:0007669"/>
    <property type="project" value="UniProtKB-ARBA"/>
</dbReference>